<gene>
    <name evidence="1" type="ORF">TWF694_011717</name>
</gene>
<comment type="caution">
    <text evidence="1">The sequence shown here is derived from an EMBL/GenBank/DDBJ whole genome shotgun (WGS) entry which is preliminary data.</text>
</comment>
<evidence type="ECO:0000313" key="1">
    <source>
        <dbReference type="EMBL" id="KAK6537535.1"/>
    </source>
</evidence>
<sequence>MFAELETSKLSETKADGDPIQRHLLESAGPIFSLLQIEEKVSRLGLFCFVFETPEYSISGKSTAEAGKFPNRDSSQIAGTGNRCISSGSYVTKWWVSVRPRSVISCHSFLLAIDFVGLGSRARKTDWLVNCIGLQKQEPLMIDFHFGRRIDLQVTLRIIR</sequence>
<reference evidence="1 2" key="1">
    <citation type="submission" date="2019-10" db="EMBL/GenBank/DDBJ databases">
        <authorList>
            <person name="Palmer J.M."/>
        </authorList>
    </citation>
    <scope>NUCLEOTIDE SEQUENCE [LARGE SCALE GENOMIC DNA]</scope>
    <source>
        <strain evidence="1 2">TWF694</strain>
    </source>
</reference>
<name>A0AAV9X629_9PEZI</name>
<protein>
    <recommendedName>
        <fullName evidence="3">LAGLIDADG endonuclease</fullName>
    </recommendedName>
</protein>
<accession>A0AAV9X629</accession>
<proteinExistence type="predicted"/>
<evidence type="ECO:0000313" key="2">
    <source>
        <dbReference type="Proteomes" id="UP001365542"/>
    </source>
</evidence>
<dbReference type="EMBL" id="JAVHJO010000009">
    <property type="protein sequence ID" value="KAK6537535.1"/>
    <property type="molecule type" value="Genomic_DNA"/>
</dbReference>
<dbReference type="AlphaFoldDB" id="A0AAV9X629"/>
<evidence type="ECO:0008006" key="3">
    <source>
        <dbReference type="Google" id="ProtNLM"/>
    </source>
</evidence>
<dbReference type="Proteomes" id="UP001365542">
    <property type="component" value="Unassembled WGS sequence"/>
</dbReference>
<organism evidence="1 2">
    <name type="scientific">Orbilia ellipsospora</name>
    <dbReference type="NCBI Taxonomy" id="2528407"/>
    <lineage>
        <taxon>Eukaryota</taxon>
        <taxon>Fungi</taxon>
        <taxon>Dikarya</taxon>
        <taxon>Ascomycota</taxon>
        <taxon>Pezizomycotina</taxon>
        <taxon>Orbiliomycetes</taxon>
        <taxon>Orbiliales</taxon>
        <taxon>Orbiliaceae</taxon>
        <taxon>Orbilia</taxon>
    </lineage>
</organism>
<keyword evidence="2" id="KW-1185">Reference proteome</keyword>